<keyword evidence="3" id="KW-1185">Reference proteome</keyword>
<dbReference type="EMBL" id="JTKH01000024">
    <property type="protein sequence ID" value="KII76004.1"/>
    <property type="molecule type" value="Genomic_DNA"/>
</dbReference>
<feature type="transmembrane region" description="Helical" evidence="1">
    <location>
        <begin position="112"/>
        <end position="133"/>
    </location>
</feature>
<feature type="transmembrane region" description="Helical" evidence="1">
    <location>
        <begin position="71"/>
        <end position="91"/>
    </location>
</feature>
<proteinExistence type="predicted"/>
<dbReference type="STRING" id="1461322.OJ16_14320"/>
<name>A0A0C2KAX6_9VIBR</name>
<accession>A0A0C2JDJ2</accession>
<keyword evidence="1" id="KW-1133">Transmembrane helix</keyword>
<organism evidence="2 3">
    <name type="scientific">Vibrio renipiscarius</name>
    <dbReference type="NCBI Taxonomy" id="1461322"/>
    <lineage>
        <taxon>Bacteria</taxon>
        <taxon>Pseudomonadati</taxon>
        <taxon>Pseudomonadota</taxon>
        <taxon>Gammaproteobacteria</taxon>
        <taxon>Vibrionales</taxon>
        <taxon>Vibrionaceae</taxon>
        <taxon>Vibrio</taxon>
    </lineage>
</organism>
<keyword evidence="1" id="KW-0472">Membrane</keyword>
<keyword evidence="1" id="KW-0812">Transmembrane</keyword>
<dbReference type="AlphaFoldDB" id="A0A0C2KAX6"/>
<evidence type="ECO:0000313" key="3">
    <source>
        <dbReference type="Proteomes" id="UP000031672"/>
    </source>
</evidence>
<evidence type="ECO:0000256" key="1">
    <source>
        <dbReference type="SAM" id="Phobius"/>
    </source>
</evidence>
<sequence>MNNSDNEFWHYGDKWSKSFPLRWPPAKNIPTFVFLTGVLFFLWGSSAITLYEELASIPRTAENRGVDPVTNSIVLSILTYIVWMWRYTVPLSLCRYRKDQYNRPKLSASQQWLVTLIMLLLCFGSFVGLYFVYVPKFYW</sequence>
<protein>
    <submittedName>
        <fullName evidence="2">Uncharacterized protein</fullName>
    </submittedName>
</protein>
<comment type="caution">
    <text evidence="2">The sequence shown here is derived from an EMBL/GenBank/DDBJ whole genome shotgun (WGS) entry which is preliminary data.</text>
</comment>
<feature type="transmembrane region" description="Helical" evidence="1">
    <location>
        <begin position="32"/>
        <end position="51"/>
    </location>
</feature>
<reference evidence="2 3" key="1">
    <citation type="submission" date="2014-11" db="EMBL/GenBank/DDBJ databases">
        <title>Draft Genome Sequence of Vibrio piscirenalis strains CECT 8603T and CECT 8604, two marine Gammaproteobacterium isolated from cultured gilthead sea bream (Sparus aurata).</title>
        <authorList>
            <person name="Arahal D.R."/>
            <person name="Rodrigo-Torres L."/>
            <person name="Lucena T."/>
            <person name="Pujalte M.J."/>
        </authorList>
    </citation>
    <scope>NUCLEOTIDE SEQUENCE [LARGE SCALE GENOMIC DNA]</scope>
    <source>
        <strain evidence="2 3">DCR 1-4-2</strain>
    </source>
</reference>
<gene>
    <name evidence="2" type="ORF">OJ16_14320</name>
</gene>
<accession>A0A0C2KAX6</accession>
<evidence type="ECO:0000313" key="2">
    <source>
        <dbReference type="EMBL" id="KII76004.1"/>
    </source>
</evidence>
<dbReference type="Proteomes" id="UP000031672">
    <property type="component" value="Unassembled WGS sequence"/>
</dbReference>